<accession>A0A5S3XQW8</accession>
<dbReference type="GO" id="GO:0007234">
    <property type="term" value="P:osmosensory signaling via phosphorelay pathway"/>
    <property type="evidence" value="ECO:0007669"/>
    <property type="project" value="TreeGrafter"/>
</dbReference>
<feature type="domain" description="Histidine kinase" evidence="10">
    <location>
        <begin position="351"/>
        <end position="581"/>
    </location>
</feature>
<proteinExistence type="predicted"/>
<reference evidence="13 14" key="2">
    <citation type="submission" date="2019-06" db="EMBL/GenBank/DDBJ databases">
        <title>Co-occurence of chitin degradation, pigmentation and bioactivity in marine Pseudoalteromonas.</title>
        <authorList>
            <person name="Sonnenschein E.C."/>
            <person name="Bech P.K."/>
        </authorList>
    </citation>
    <scope>NUCLEOTIDE SEQUENCE [LARGE SCALE GENOMIC DNA]</scope>
    <source>
        <strain evidence="14">S2231</strain>
        <strain evidence="11 13">S2233</strain>
    </source>
</reference>
<keyword evidence="9" id="KW-0812">Transmembrane</keyword>
<dbReference type="FunFam" id="1.10.287.130:FF:000001">
    <property type="entry name" value="Two-component sensor histidine kinase"/>
    <property type="match status" value="1"/>
</dbReference>
<dbReference type="Pfam" id="PF00512">
    <property type="entry name" value="HisKA"/>
    <property type="match status" value="1"/>
</dbReference>
<dbReference type="EMBL" id="PNCK01000004">
    <property type="protein sequence ID" value="TMP47159.1"/>
    <property type="molecule type" value="Genomic_DNA"/>
</dbReference>
<keyword evidence="9" id="KW-0472">Membrane</keyword>
<evidence type="ECO:0000256" key="1">
    <source>
        <dbReference type="ARBA" id="ARBA00000085"/>
    </source>
</evidence>
<dbReference type="PRINTS" id="PR00344">
    <property type="entry name" value="BCTRLSENSOR"/>
</dbReference>
<dbReference type="InterPro" id="IPR050351">
    <property type="entry name" value="BphY/WalK/GraS-like"/>
</dbReference>
<dbReference type="EMBL" id="PNCL01000060">
    <property type="protein sequence ID" value="TMP58090.1"/>
    <property type="molecule type" value="Genomic_DNA"/>
</dbReference>
<dbReference type="PROSITE" id="PS50109">
    <property type="entry name" value="HIS_KIN"/>
    <property type="match status" value="1"/>
</dbReference>
<reference evidence="13 14" key="1">
    <citation type="submission" date="2017-12" db="EMBL/GenBank/DDBJ databases">
        <authorList>
            <person name="Paulsen S."/>
            <person name="Gram L.K."/>
        </authorList>
    </citation>
    <scope>NUCLEOTIDE SEQUENCE [LARGE SCALE GENOMIC DNA]</scope>
    <source>
        <strain evidence="12 14">S2231</strain>
        <strain evidence="11 13">S2233</strain>
    </source>
</reference>
<evidence type="ECO:0000313" key="14">
    <source>
        <dbReference type="Proteomes" id="UP000307706"/>
    </source>
</evidence>
<keyword evidence="7" id="KW-0067">ATP-binding</keyword>
<keyword evidence="4" id="KW-0808">Transferase</keyword>
<evidence type="ECO:0000256" key="2">
    <source>
        <dbReference type="ARBA" id="ARBA00012438"/>
    </source>
</evidence>
<keyword evidence="9" id="KW-1133">Transmembrane helix</keyword>
<comment type="caution">
    <text evidence="12">The sequence shown here is derived from an EMBL/GenBank/DDBJ whole genome shotgun (WGS) entry which is preliminary data.</text>
</comment>
<evidence type="ECO:0000256" key="4">
    <source>
        <dbReference type="ARBA" id="ARBA00022679"/>
    </source>
</evidence>
<dbReference type="InterPro" id="IPR036890">
    <property type="entry name" value="HATPase_C_sf"/>
</dbReference>
<dbReference type="InterPro" id="IPR004358">
    <property type="entry name" value="Sig_transdc_His_kin-like_C"/>
</dbReference>
<name>A0A5S3XQW8_9GAMM</name>
<evidence type="ECO:0000313" key="12">
    <source>
        <dbReference type="EMBL" id="TMP58090.1"/>
    </source>
</evidence>
<dbReference type="Gene3D" id="3.30.565.10">
    <property type="entry name" value="Histidine kinase-like ATPase, C-terminal domain"/>
    <property type="match status" value="1"/>
</dbReference>
<dbReference type="AlphaFoldDB" id="A0A5S3XQW8"/>
<evidence type="ECO:0000259" key="10">
    <source>
        <dbReference type="PROSITE" id="PS50109"/>
    </source>
</evidence>
<comment type="catalytic activity">
    <reaction evidence="1">
        <text>ATP + protein L-histidine = ADP + protein N-phospho-L-histidine.</text>
        <dbReference type="EC" id="2.7.13.3"/>
    </reaction>
</comment>
<protein>
    <recommendedName>
        <fullName evidence="2">histidine kinase</fullName>
        <ecNumber evidence="2">2.7.13.3</ecNumber>
    </recommendedName>
</protein>
<feature type="transmembrane region" description="Helical" evidence="9">
    <location>
        <begin position="20"/>
        <end position="40"/>
    </location>
</feature>
<gene>
    <name evidence="12" type="ORF">CWB96_12480</name>
    <name evidence="11" type="ORF">CWB97_00525</name>
</gene>
<evidence type="ECO:0000313" key="13">
    <source>
        <dbReference type="Proteomes" id="UP000305730"/>
    </source>
</evidence>
<dbReference type="PANTHER" id="PTHR42878:SF7">
    <property type="entry name" value="SENSOR HISTIDINE KINASE GLRK"/>
    <property type="match status" value="1"/>
</dbReference>
<dbReference type="Pfam" id="PF02518">
    <property type="entry name" value="HATPase_c"/>
    <property type="match status" value="1"/>
</dbReference>
<sequence length="582" mass="67062">MTSLFSNKRLLNYQQRIYRLRVFTLVFLTLLLTPISLVLYKGYTQFEQDLLTEYQSKTQEITSQLNLRLFKRIVFDNALSTREFNYYQHIYNPSTQKISRVPSPLSNPDYHTRFTGLIGYFQLDKEGNFNSPVWPHTIKSPKRLITPQDDKEMRERKKLALNLYNITAKSNELNTLIDHDLSANNEKFLLLSDVAGYLIFYRIVSVNDIKQLQGYIIDVEAYLNEQIANTLKTVLFKNTIAVTVAPNRTNADNVYLIYKSDPQGTPSITSTKHLDDQLTQQVLNSHALRWPFKDYKLTYSTSQLILPLAATYSLGLIALLMVGIVLGCYGFYRLGVKHITLAEQRLNFVSSVSHELKTPLTSIRMYSEMLKSGMVPSEEYKSEYYEFIHSESERLSRLIDNILQLSKLSQPRHNIKPQYTKLSILSDIIESKVSSLLLKNNFKINISSDFEHPEHVLLYVDLDAFSQIVINITDNAIKFFDTEKIQDDKRQRIEVNFTAEPNIKNQVMMEIRDYGEGISPEQESKIFELFYRGGNELTRSTQGTGIGLALVNELVLAQQGTINVKRMSPGLSMKVRFKSKGH</sequence>
<dbReference type="InterPro" id="IPR003661">
    <property type="entry name" value="HisK_dim/P_dom"/>
</dbReference>
<evidence type="ECO:0000256" key="6">
    <source>
        <dbReference type="ARBA" id="ARBA00022777"/>
    </source>
</evidence>
<dbReference type="CDD" id="cd00082">
    <property type="entry name" value="HisKA"/>
    <property type="match status" value="1"/>
</dbReference>
<evidence type="ECO:0000313" key="11">
    <source>
        <dbReference type="EMBL" id="TMP47159.1"/>
    </source>
</evidence>
<evidence type="ECO:0000256" key="7">
    <source>
        <dbReference type="ARBA" id="ARBA00022840"/>
    </source>
</evidence>
<dbReference type="GO" id="GO:0000155">
    <property type="term" value="F:phosphorelay sensor kinase activity"/>
    <property type="evidence" value="ECO:0007669"/>
    <property type="project" value="InterPro"/>
</dbReference>
<organism evidence="12 14">
    <name type="scientific">Pseudoalteromonas citrea</name>
    <dbReference type="NCBI Taxonomy" id="43655"/>
    <lineage>
        <taxon>Bacteria</taxon>
        <taxon>Pseudomonadati</taxon>
        <taxon>Pseudomonadota</taxon>
        <taxon>Gammaproteobacteria</taxon>
        <taxon>Alteromonadales</taxon>
        <taxon>Pseudoalteromonadaceae</taxon>
        <taxon>Pseudoalteromonas</taxon>
    </lineage>
</organism>
<dbReference type="InterPro" id="IPR003594">
    <property type="entry name" value="HATPase_dom"/>
</dbReference>
<dbReference type="GO" id="GO:0005524">
    <property type="term" value="F:ATP binding"/>
    <property type="evidence" value="ECO:0007669"/>
    <property type="project" value="UniProtKB-KW"/>
</dbReference>
<keyword evidence="5" id="KW-0547">Nucleotide-binding</keyword>
<dbReference type="Proteomes" id="UP000307706">
    <property type="component" value="Unassembled WGS sequence"/>
</dbReference>
<dbReference type="InterPro" id="IPR036097">
    <property type="entry name" value="HisK_dim/P_sf"/>
</dbReference>
<evidence type="ECO:0000256" key="3">
    <source>
        <dbReference type="ARBA" id="ARBA00022553"/>
    </source>
</evidence>
<keyword evidence="13" id="KW-1185">Reference proteome</keyword>
<dbReference type="InterPro" id="IPR005467">
    <property type="entry name" value="His_kinase_dom"/>
</dbReference>
<keyword evidence="8" id="KW-0902">Two-component regulatory system</keyword>
<evidence type="ECO:0000256" key="8">
    <source>
        <dbReference type="ARBA" id="ARBA00023012"/>
    </source>
</evidence>
<evidence type="ECO:0000256" key="5">
    <source>
        <dbReference type="ARBA" id="ARBA00022741"/>
    </source>
</evidence>
<dbReference type="GO" id="GO:0030295">
    <property type="term" value="F:protein kinase activator activity"/>
    <property type="evidence" value="ECO:0007669"/>
    <property type="project" value="TreeGrafter"/>
</dbReference>
<dbReference type="SMART" id="SM00388">
    <property type="entry name" value="HisKA"/>
    <property type="match status" value="1"/>
</dbReference>
<dbReference type="SUPFAM" id="SSF47384">
    <property type="entry name" value="Homodimeric domain of signal transducing histidine kinase"/>
    <property type="match status" value="1"/>
</dbReference>
<evidence type="ECO:0000256" key="9">
    <source>
        <dbReference type="SAM" id="Phobius"/>
    </source>
</evidence>
<dbReference type="RefSeq" id="WP_138594176.1">
    <property type="nucleotide sequence ID" value="NZ_PNCK01000004.1"/>
</dbReference>
<dbReference type="Proteomes" id="UP000305730">
    <property type="component" value="Unassembled WGS sequence"/>
</dbReference>
<keyword evidence="3" id="KW-0597">Phosphoprotein</keyword>
<keyword evidence="6" id="KW-0418">Kinase</keyword>
<dbReference type="PANTHER" id="PTHR42878">
    <property type="entry name" value="TWO-COMPONENT HISTIDINE KINASE"/>
    <property type="match status" value="1"/>
</dbReference>
<dbReference type="SMART" id="SM00387">
    <property type="entry name" value="HATPase_c"/>
    <property type="match status" value="1"/>
</dbReference>
<feature type="transmembrane region" description="Helical" evidence="9">
    <location>
        <begin position="304"/>
        <end position="332"/>
    </location>
</feature>
<dbReference type="EC" id="2.7.13.3" evidence="2"/>
<dbReference type="GO" id="GO:0000156">
    <property type="term" value="F:phosphorelay response regulator activity"/>
    <property type="evidence" value="ECO:0007669"/>
    <property type="project" value="TreeGrafter"/>
</dbReference>
<reference evidence="12" key="3">
    <citation type="submission" date="2019-09" db="EMBL/GenBank/DDBJ databases">
        <title>Co-occurence of chitin degradation, pigmentation and bioactivity in marine Pseudoalteromonas.</title>
        <authorList>
            <person name="Sonnenschein E.C."/>
            <person name="Bech P.K."/>
        </authorList>
    </citation>
    <scope>NUCLEOTIDE SEQUENCE</scope>
    <source>
        <strain evidence="12">S2231</strain>
    </source>
</reference>
<dbReference type="CDD" id="cd00075">
    <property type="entry name" value="HATPase"/>
    <property type="match status" value="1"/>
</dbReference>
<dbReference type="SUPFAM" id="SSF55874">
    <property type="entry name" value="ATPase domain of HSP90 chaperone/DNA topoisomerase II/histidine kinase"/>
    <property type="match status" value="1"/>
</dbReference>
<dbReference type="Gene3D" id="1.10.287.130">
    <property type="match status" value="1"/>
</dbReference>
<dbReference type="OrthoDB" id="9804645at2"/>